<accession>A0ABW3HA44</accession>
<organism evidence="2 3">
    <name type="scientific">Sphingomonas canadensis</name>
    <dbReference type="NCBI Taxonomy" id="1219257"/>
    <lineage>
        <taxon>Bacteria</taxon>
        <taxon>Pseudomonadati</taxon>
        <taxon>Pseudomonadota</taxon>
        <taxon>Alphaproteobacteria</taxon>
        <taxon>Sphingomonadales</taxon>
        <taxon>Sphingomonadaceae</taxon>
        <taxon>Sphingomonas</taxon>
    </lineage>
</organism>
<protein>
    <submittedName>
        <fullName evidence="2">Uncharacterized protein</fullName>
    </submittedName>
</protein>
<keyword evidence="3" id="KW-1185">Reference proteome</keyword>
<feature type="chain" id="PRO_5046597107" evidence="1">
    <location>
        <begin position="32"/>
        <end position="237"/>
    </location>
</feature>
<dbReference type="RefSeq" id="WP_264945485.1">
    <property type="nucleotide sequence ID" value="NZ_JAPDRA010000008.1"/>
</dbReference>
<comment type="caution">
    <text evidence="2">The sequence shown here is derived from an EMBL/GenBank/DDBJ whole genome shotgun (WGS) entry which is preliminary data.</text>
</comment>
<dbReference type="Proteomes" id="UP001596977">
    <property type="component" value="Unassembled WGS sequence"/>
</dbReference>
<evidence type="ECO:0000313" key="3">
    <source>
        <dbReference type="Proteomes" id="UP001596977"/>
    </source>
</evidence>
<gene>
    <name evidence="2" type="ORF">ACFQ1E_15165</name>
</gene>
<reference evidence="3" key="1">
    <citation type="journal article" date="2019" name="Int. J. Syst. Evol. Microbiol.">
        <title>The Global Catalogue of Microorganisms (GCM) 10K type strain sequencing project: providing services to taxonomists for standard genome sequencing and annotation.</title>
        <authorList>
            <consortium name="The Broad Institute Genomics Platform"/>
            <consortium name="The Broad Institute Genome Sequencing Center for Infectious Disease"/>
            <person name="Wu L."/>
            <person name="Ma J."/>
        </authorList>
    </citation>
    <scope>NUCLEOTIDE SEQUENCE [LARGE SCALE GENOMIC DNA]</scope>
    <source>
        <strain evidence="3">CCUG 62982</strain>
    </source>
</reference>
<proteinExistence type="predicted"/>
<evidence type="ECO:0000313" key="2">
    <source>
        <dbReference type="EMBL" id="MFD0947687.1"/>
    </source>
</evidence>
<dbReference type="EMBL" id="JBHTJG010000008">
    <property type="protein sequence ID" value="MFD0947687.1"/>
    <property type="molecule type" value="Genomic_DNA"/>
</dbReference>
<name>A0ABW3HA44_9SPHN</name>
<feature type="signal peptide" evidence="1">
    <location>
        <begin position="1"/>
        <end position="31"/>
    </location>
</feature>
<sequence>MATLSNAMKSFRTAALMGAALACATPATITAAEPAVTGLQPGQCLPMADMNAALRAEGQRTMIIGNRSAVQERDARGNPTRVVENVETITSNADGSIGYNLGGDRPREETSTRVCVGARLTNVRLYDARSGTIPRDAYLGGTFNEVVDRNAALGTRPMVVADTVFTNNDGSTRIGRPIVLFGNMEVRGGSLMTFTANREPAELALMVDTDYTPAAMERISGTRTLASLSPSIAGGSR</sequence>
<evidence type="ECO:0000256" key="1">
    <source>
        <dbReference type="SAM" id="SignalP"/>
    </source>
</evidence>
<keyword evidence="1" id="KW-0732">Signal</keyword>